<accession>A0ABW7V7A3</accession>
<feature type="compositionally biased region" description="Basic and acidic residues" evidence="1">
    <location>
        <begin position="298"/>
        <end position="307"/>
    </location>
</feature>
<organism evidence="2 3">
    <name type="scientific">Streptomyces olivaceoviridis</name>
    <name type="common">Streptomyces corchorusii</name>
    <dbReference type="NCBI Taxonomy" id="1921"/>
    <lineage>
        <taxon>Bacteria</taxon>
        <taxon>Bacillati</taxon>
        <taxon>Actinomycetota</taxon>
        <taxon>Actinomycetes</taxon>
        <taxon>Kitasatosporales</taxon>
        <taxon>Streptomycetaceae</taxon>
        <taxon>Streptomyces</taxon>
    </lineage>
</organism>
<dbReference type="PANTHER" id="PTHR14136">
    <property type="entry name" value="BTB_POZ DOMAIN-CONTAINING PROTEIN KCTD9"/>
    <property type="match status" value="1"/>
</dbReference>
<dbReference type="Pfam" id="PF00805">
    <property type="entry name" value="Pentapeptide"/>
    <property type="match status" value="1"/>
</dbReference>
<keyword evidence="3" id="KW-1185">Reference proteome</keyword>
<feature type="compositionally biased region" description="Low complexity" evidence="1">
    <location>
        <begin position="26"/>
        <end position="41"/>
    </location>
</feature>
<sequence>MTRGVPRAGARSGQLRRIAERRARAGRAAGQRSRAPLGARRPGYRPRAPERTGGAAGAGTGPAAGPEGWAQRAGLLATLLPGLTAVATLVFTWVSVTQVSEELTISEQGQIADRYDKAIERLDDDSVNIRRGAIFSLQGIMEDSPRKQPSVIDDLPQYIRTHAAKKVTSAQKAPDIQAALSVLGQRDPAHDGDRAIDLRGVQLADVDLKGADLSGALLADAVFSRGDLGGTKLSGADLRGAALRRTILRGADLSRANLYKTDLREADLTEADLRGADVTGAELAGAGLADVRVDGATEWTGAHRPEEDLPTATATPVPPDRTTSTPASEWSRGDAT</sequence>
<comment type="caution">
    <text evidence="2">The sequence shown here is derived from an EMBL/GenBank/DDBJ whole genome shotgun (WGS) entry which is preliminary data.</text>
</comment>
<dbReference type="EMBL" id="JBIRWM010000007">
    <property type="protein sequence ID" value="MFI2157304.1"/>
    <property type="molecule type" value="Genomic_DNA"/>
</dbReference>
<gene>
    <name evidence="2" type="ORF">ACH49L_16750</name>
</gene>
<feature type="region of interest" description="Disordered" evidence="1">
    <location>
        <begin position="1"/>
        <end position="66"/>
    </location>
</feature>
<dbReference type="InterPro" id="IPR051082">
    <property type="entry name" value="Pentapeptide-BTB/POZ_domain"/>
</dbReference>
<dbReference type="InterPro" id="IPR001646">
    <property type="entry name" value="5peptide_repeat"/>
</dbReference>
<proteinExistence type="predicted"/>
<evidence type="ECO:0000256" key="1">
    <source>
        <dbReference type="SAM" id="MobiDB-lite"/>
    </source>
</evidence>
<evidence type="ECO:0000313" key="2">
    <source>
        <dbReference type="EMBL" id="MFI2157304.1"/>
    </source>
</evidence>
<dbReference type="PANTHER" id="PTHR14136:SF17">
    <property type="entry name" value="BTB_POZ DOMAIN-CONTAINING PROTEIN KCTD9"/>
    <property type="match status" value="1"/>
</dbReference>
<evidence type="ECO:0000313" key="3">
    <source>
        <dbReference type="Proteomes" id="UP001611397"/>
    </source>
</evidence>
<name>A0ABW7V7A3_STROI</name>
<protein>
    <submittedName>
        <fullName evidence="2">Pentapeptide repeat-containing protein</fullName>
    </submittedName>
</protein>
<feature type="region of interest" description="Disordered" evidence="1">
    <location>
        <begin position="298"/>
        <end position="336"/>
    </location>
</feature>
<reference evidence="2 3" key="1">
    <citation type="submission" date="2024-10" db="EMBL/GenBank/DDBJ databases">
        <title>The Natural Products Discovery Center: Release of the First 8490 Sequenced Strains for Exploring Actinobacteria Biosynthetic Diversity.</title>
        <authorList>
            <person name="Kalkreuter E."/>
            <person name="Kautsar S.A."/>
            <person name="Yang D."/>
            <person name="Bader C.D."/>
            <person name="Teijaro C.N."/>
            <person name="Fluegel L."/>
            <person name="Davis C.M."/>
            <person name="Simpson J.R."/>
            <person name="Lauterbach L."/>
            <person name="Steele A.D."/>
            <person name="Gui C."/>
            <person name="Meng S."/>
            <person name="Li G."/>
            <person name="Viehrig K."/>
            <person name="Ye F."/>
            <person name="Su P."/>
            <person name="Kiefer A.F."/>
            <person name="Nichols A."/>
            <person name="Cepeda A.J."/>
            <person name="Yan W."/>
            <person name="Fan B."/>
            <person name="Jiang Y."/>
            <person name="Adhikari A."/>
            <person name="Zheng C.-J."/>
            <person name="Schuster L."/>
            <person name="Cowan T.M."/>
            <person name="Smanski M.J."/>
            <person name="Chevrette M.G."/>
            <person name="De Carvalho L.P.S."/>
            <person name="Shen B."/>
        </authorList>
    </citation>
    <scope>NUCLEOTIDE SEQUENCE [LARGE SCALE GENOMIC DNA]</scope>
    <source>
        <strain evidence="2 3">NPDC020295</strain>
    </source>
</reference>
<dbReference type="Proteomes" id="UP001611397">
    <property type="component" value="Unassembled WGS sequence"/>
</dbReference>
<dbReference type="SUPFAM" id="SSF141571">
    <property type="entry name" value="Pentapeptide repeat-like"/>
    <property type="match status" value="1"/>
</dbReference>
<dbReference type="Gene3D" id="2.160.20.80">
    <property type="entry name" value="E3 ubiquitin-protein ligase SopA"/>
    <property type="match status" value="1"/>
</dbReference>
<dbReference type="RefSeq" id="WP_244218357.1">
    <property type="nucleotide sequence ID" value="NZ_JBIRUT010000010.1"/>
</dbReference>